<dbReference type="InterPro" id="IPR036895">
    <property type="entry name" value="Uracil-DNA_glycosylase-like_sf"/>
</dbReference>
<evidence type="ECO:0000313" key="1">
    <source>
        <dbReference type="EMBL" id="TSE19507.1"/>
    </source>
</evidence>
<sequence>MSAQAPAASWMTAPGLTPHYQPCPGAVTGFVFICPGRFEVQRGYPCAAGTGANLARVLLVLHQRDPRRFPSPHRADYVVTNAWPQVEYPALTGRSVPAVEEVLAPDNLARLAAELAGLRWVVACGAQAHAAVRALQAQGRLGGAALACERHLSQRSINGIRAAADSAARLELWCASVLRQFDAAAKSRENMA</sequence>
<accession>A0A554W7E9</accession>
<comment type="caution">
    <text evidence="1">The sequence shown here is derived from an EMBL/GenBank/DDBJ whole genome shotgun (WGS) entry which is preliminary data.</text>
</comment>
<dbReference type="EMBL" id="VJNB01000007">
    <property type="protein sequence ID" value="TSE19507.1"/>
    <property type="molecule type" value="Genomic_DNA"/>
</dbReference>
<name>A0A554W7E9_9BURK</name>
<evidence type="ECO:0000313" key="2">
    <source>
        <dbReference type="Proteomes" id="UP000315736"/>
    </source>
</evidence>
<dbReference type="OrthoDB" id="9152910at2"/>
<dbReference type="Proteomes" id="UP000315736">
    <property type="component" value="Unassembled WGS sequence"/>
</dbReference>
<keyword evidence="2" id="KW-1185">Reference proteome</keyword>
<dbReference type="SUPFAM" id="SSF52141">
    <property type="entry name" value="Uracil-DNA glycosylase-like"/>
    <property type="match status" value="1"/>
</dbReference>
<dbReference type="RefSeq" id="WP_143890599.1">
    <property type="nucleotide sequence ID" value="NZ_VJNB01000007.1"/>
</dbReference>
<organism evidence="1 2">
    <name type="scientific">Tepidimonas alkaliphilus</name>
    <dbReference type="NCBI Taxonomy" id="2588942"/>
    <lineage>
        <taxon>Bacteria</taxon>
        <taxon>Pseudomonadati</taxon>
        <taxon>Pseudomonadota</taxon>
        <taxon>Betaproteobacteria</taxon>
        <taxon>Burkholderiales</taxon>
        <taxon>Tepidimonas</taxon>
    </lineage>
</organism>
<proteinExistence type="predicted"/>
<protein>
    <recommendedName>
        <fullName evidence="3">Uracil DNA glycosylase superfamily protein</fullName>
    </recommendedName>
</protein>
<dbReference type="AlphaFoldDB" id="A0A554W7E9"/>
<evidence type="ECO:0008006" key="3">
    <source>
        <dbReference type="Google" id="ProtNLM"/>
    </source>
</evidence>
<reference evidence="1 2" key="1">
    <citation type="submission" date="2019-07" db="EMBL/GenBank/DDBJ databases">
        <title>Tepidimonas alkaliphilus YIM 72238 draft genome.</title>
        <authorList>
            <person name="Da Costa M.S."/>
            <person name="Froufe H.J.C."/>
            <person name="Egas C."/>
            <person name="Albuquerque L."/>
        </authorList>
    </citation>
    <scope>NUCLEOTIDE SEQUENCE [LARGE SCALE GENOMIC DNA]</scope>
    <source>
        <strain evidence="1 2">YIM 72238</strain>
    </source>
</reference>
<gene>
    <name evidence="1" type="ORF">Talka_01596</name>
</gene>